<organism evidence="9 10">
    <name type="scientific">Lampropedia cohaerens</name>
    <dbReference type="NCBI Taxonomy" id="1610491"/>
    <lineage>
        <taxon>Bacteria</taxon>
        <taxon>Pseudomonadati</taxon>
        <taxon>Pseudomonadota</taxon>
        <taxon>Betaproteobacteria</taxon>
        <taxon>Burkholderiales</taxon>
        <taxon>Comamonadaceae</taxon>
        <taxon>Lampropedia</taxon>
    </lineage>
</organism>
<keyword evidence="3" id="KW-0813">Transport</keyword>
<feature type="transmembrane region" description="Helical" evidence="8">
    <location>
        <begin position="127"/>
        <end position="144"/>
    </location>
</feature>
<comment type="caution">
    <text evidence="9">The sequence shown here is derived from an EMBL/GenBank/DDBJ whole genome shotgun (WGS) entry which is preliminary data.</text>
</comment>
<dbReference type="STRING" id="1610491.AAV94_00505"/>
<dbReference type="InterPro" id="IPR052017">
    <property type="entry name" value="TSUP"/>
</dbReference>
<dbReference type="GO" id="GO:0005886">
    <property type="term" value="C:plasma membrane"/>
    <property type="evidence" value="ECO:0007669"/>
    <property type="project" value="UniProtKB-SubCell"/>
</dbReference>
<dbReference type="Pfam" id="PF01925">
    <property type="entry name" value="TauE"/>
    <property type="match status" value="1"/>
</dbReference>
<keyword evidence="10" id="KW-1185">Reference proteome</keyword>
<feature type="transmembrane region" description="Helical" evidence="8">
    <location>
        <begin position="98"/>
        <end position="115"/>
    </location>
</feature>
<evidence type="ECO:0000256" key="7">
    <source>
        <dbReference type="ARBA" id="ARBA00023136"/>
    </source>
</evidence>
<feature type="transmembrane region" description="Helical" evidence="8">
    <location>
        <begin position="229"/>
        <end position="247"/>
    </location>
</feature>
<dbReference type="InterPro" id="IPR002781">
    <property type="entry name" value="TM_pro_TauE-like"/>
</dbReference>
<evidence type="ECO:0000256" key="6">
    <source>
        <dbReference type="ARBA" id="ARBA00022989"/>
    </source>
</evidence>
<dbReference type="RefSeq" id="WP_046740419.1">
    <property type="nucleotide sequence ID" value="NZ_LBNQ01000008.1"/>
</dbReference>
<keyword evidence="5 8" id="KW-0812">Transmembrane</keyword>
<name>A0A0U1Q3F3_9BURK</name>
<feature type="transmembrane region" description="Helical" evidence="8">
    <location>
        <begin position="203"/>
        <end position="222"/>
    </location>
</feature>
<evidence type="ECO:0000256" key="2">
    <source>
        <dbReference type="ARBA" id="ARBA00009142"/>
    </source>
</evidence>
<dbReference type="PANTHER" id="PTHR30269">
    <property type="entry name" value="TRANSMEMBRANE PROTEIN YFCA"/>
    <property type="match status" value="1"/>
</dbReference>
<accession>A0A0U1Q3F3</accession>
<evidence type="ECO:0000313" key="9">
    <source>
        <dbReference type="EMBL" id="KKW69298.1"/>
    </source>
</evidence>
<proteinExistence type="inferred from homology"/>
<evidence type="ECO:0000256" key="5">
    <source>
        <dbReference type="ARBA" id="ARBA00022692"/>
    </source>
</evidence>
<dbReference type="OrthoDB" id="554695at2"/>
<dbReference type="AlphaFoldDB" id="A0A0U1Q3F3"/>
<keyword evidence="7 8" id="KW-0472">Membrane</keyword>
<evidence type="ECO:0000256" key="3">
    <source>
        <dbReference type="ARBA" id="ARBA00022448"/>
    </source>
</evidence>
<protein>
    <recommendedName>
        <fullName evidence="8">Probable membrane transporter protein</fullName>
    </recommendedName>
</protein>
<feature type="transmembrane region" description="Helical" evidence="8">
    <location>
        <begin position="68"/>
        <end position="92"/>
    </location>
</feature>
<evidence type="ECO:0000256" key="1">
    <source>
        <dbReference type="ARBA" id="ARBA00004651"/>
    </source>
</evidence>
<keyword evidence="6 8" id="KW-1133">Transmembrane helix</keyword>
<dbReference type="PATRIC" id="fig|1610491.3.peg.106"/>
<reference evidence="9 10" key="1">
    <citation type="submission" date="2015-05" db="EMBL/GenBank/DDBJ databases">
        <title>Draft genome sequence of Lampropedia sp. CT6, isolated from the microbial mat of a hot water spring, located at Manikaran, India.</title>
        <authorList>
            <person name="Tripathi C."/>
            <person name="Rani P."/>
            <person name="Mahato N.K."/>
            <person name="Lal R."/>
        </authorList>
    </citation>
    <scope>NUCLEOTIDE SEQUENCE [LARGE SCALE GENOMIC DNA]</scope>
    <source>
        <strain evidence="9 10">CT6</strain>
    </source>
</reference>
<comment type="similarity">
    <text evidence="2 8">Belongs to the 4-toluene sulfonate uptake permease (TSUP) (TC 2.A.102) family.</text>
</comment>
<dbReference type="PANTHER" id="PTHR30269:SF0">
    <property type="entry name" value="MEMBRANE TRANSPORTER PROTEIN YFCA-RELATED"/>
    <property type="match status" value="1"/>
</dbReference>
<dbReference type="Proteomes" id="UP000050580">
    <property type="component" value="Unassembled WGS sequence"/>
</dbReference>
<evidence type="ECO:0000256" key="8">
    <source>
        <dbReference type="RuleBase" id="RU363041"/>
    </source>
</evidence>
<gene>
    <name evidence="9" type="ORF">AAV94_00505</name>
</gene>
<evidence type="ECO:0000256" key="4">
    <source>
        <dbReference type="ARBA" id="ARBA00022475"/>
    </source>
</evidence>
<dbReference type="EMBL" id="LBNQ01000008">
    <property type="protein sequence ID" value="KKW69298.1"/>
    <property type="molecule type" value="Genomic_DNA"/>
</dbReference>
<keyword evidence="4 8" id="KW-1003">Cell membrane</keyword>
<sequence length="252" mass="26765">MEWLIVTVASLFAGFVDAIVGGGGLVLVPALFAVYPSAAPATLFGTNKSGSMWGTAFSAWKFARTVQFRWATIAPAIAAAFAGAMLGAWAITVISADFLRKALPFILAGVLVYTLMKKELGRHHHPLTSAVREAVLAVLIGLLIGFYDGFFGPGTGSFLVFAFVRLLGFDFLNASAHAKLLNLATNLAALLLLGVKGHVWWHLAIPLAVANIVGSVLGTHMALKHGSGFVRWIFVAVVSLLIMRSAWDAFLA</sequence>
<comment type="subcellular location">
    <subcellularLocation>
        <location evidence="1 8">Cell membrane</location>
        <topology evidence="1 8">Multi-pass membrane protein</topology>
    </subcellularLocation>
</comment>
<evidence type="ECO:0000313" key="10">
    <source>
        <dbReference type="Proteomes" id="UP000050580"/>
    </source>
</evidence>